<protein>
    <submittedName>
        <fullName evidence="3">Transmembrane protein and tail specific protease</fullName>
    </submittedName>
</protein>
<dbReference type="PANTHER" id="PTHR32060">
    <property type="entry name" value="TAIL-SPECIFIC PROTEASE"/>
    <property type="match status" value="1"/>
</dbReference>
<dbReference type="EMBL" id="LR214939">
    <property type="protein sequence ID" value="VEU56143.1"/>
    <property type="molecule type" value="Genomic_DNA"/>
</dbReference>
<keyword evidence="3" id="KW-0614">Plasmid</keyword>
<keyword evidence="3" id="KW-0472">Membrane</keyword>
<organism evidence="3">
    <name type="scientific">Metamycoplasma salivarium</name>
    <name type="common">Mycoplasma salivarium</name>
    <dbReference type="NCBI Taxonomy" id="2124"/>
    <lineage>
        <taxon>Bacteria</taxon>
        <taxon>Bacillati</taxon>
        <taxon>Mycoplasmatota</taxon>
        <taxon>Mycoplasmoidales</taxon>
        <taxon>Metamycoplasmataceae</taxon>
        <taxon>Metamycoplasma</taxon>
    </lineage>
</organism>
<feature type="domain" description="Tail specific protease" evidence="2">
    <location>
        <begin position="342"/>
        <end position="565"/>
    </location>
</feature>
<dbReference type="GO" id="GO:0006508">
    <property type="term" value="P:proteolysis"/>
    <property type="evidence" value="ECO:0007669"/>
    <property type="project" value="UniProtKB-KW"/>
</dbReference>
<dbReference type="Pfam" id="PF03572">
    <property type="entry name" value="Peptidase_S41"/>
    <property type="match status" value="1"/>
</dbReference>
<evidence type="ECO:0000313" key="3">
    <source>
        <dbReference type="EMBL" id="VEU56143.1"/>
    </source>
</evidence>
<keyword evidence="1" id="KW-0732">Signal</keyword>
<dbReference type="SUPFAM" id="SSF52096">
    <property type="entry name" value="ClpP/crotonase"/>
    <property type="match status" value="1"/>
</dbReference>
<reference evidence="3" key="1">
    <citation type="submission" date="2019-01" db="EMBL/GenBank/DDBJ databases">
        <authorList>
            <consortium name="Pathogen Informatics"/>
        </authorList>
    </citation>
    <scope>NUCLEOTIDE SEQUENCE [LARGE SCALE GENOMIC DNA]</scope>
    <source>
        <strain evidence="3">NCTC10113</strain>
    </source>
</reference>
<dbReference type="GO" id="GO:0004175">
    <property type="term" value="F:endopeptidase activity"/>
    <property type="evidence" value="ECO:0007669"/>
    <property type="project" value="TreeGrafter"/>
</dbReference>
<dbReference type="InterPro" id="IPR005151">
    <property type="entry name" value="Tail-specific_protease"/>
</dbReference>
<dbReference type="InterPro" id="IPR029045">
    <property type="entry name" value="ClpP/crotonase-like_dom_sf"/>
</dbReference>
<gene>
    <name evidence="3" type="ORF">NCTC10113_01029</name>
</gene>
<feature type="signal peptide" evidence="1">
    <location>
        <begin position="1"/>
        <end position="35"/>
    </location>
</feature>
<feature type="chain" id="PRO_5019520238" evidence="1">
    <location>
        <begin position="36"/>
        <end position="582"/>
    </location>
</feature>
<dbReference type="SMART" id="SM00245">
    <property type="entry name" value="TSPc"/>
    <property type="match status" value="1"/>
</dbReference>
<proteinExistence type="predicted"/>
<dbReference type="PANTHER" id="PTHR32060:SF22">
    <property type="entry name" value="CARBOXYL-TERMINAL-PROCESSING PEPTIDASE 3, CHLOROPLASTIC"/>
    <property type="match status" value="1"/>
</dbReference>
<keyword evidence="3" id="KW-0378">Hydrolase</keyword>
<dbReference type="AlphaFoldDB" id="A0A448ZY35"/>
<accession>A0A448ZY35</accession>
<sequence>MQKLLKMFKMINMKTNKKFIILPALFLTSFAPLFAMSCDKMQNDNSKNIIKEEVDFVPYGQEYLVRHSRMSLYYVDQKLLPYVEISEMINTLNGFLNANSIWAFKNIFTNSKSYYNGSLKLKVNWLHNTITVKKLDFFNFTNDTNNTNYSHYLKYTGINYIDYGKDEIQFNLNDYGFDILYYKGKVLIPLAIFNALFCANNYYSLYYNGSKVIGTEFWLSDKINNIERLKDGAYTIYESAKWITEEYRKHNLNYLNFVFDYFYGLKDAKNIIKTNDFISQEMKNRILSLNVDDNNEGYAKFLFGKLDDLHTSMTMLSFFNQKNNKLSMLNPNFIKSNKNTKYNNLLTKLTMTRKVYHNIEEDSDDIRFKGNTAIITLNSFKTGTKEEINSSDGWKYDSYFFMKKAMNEIKNHGEIKNIVLDLSTNGGGNVSAMRRVLGFLTNNEIHTYTRNSLSHEIYKISTKTDTNGDGLYNENDGYGEYKWYVLTSFNTFSAANEFTAVAKDMGIATIIGEKSGGGMCSIMPMVLPDGTTSVISSNNQGILYNPKTKEVAEIEDGIEPNYAYLQDDFYDDNKLTAFIDSL</sequence>
<keyword evidence="3" id="KW-0645">Protease</keyword>
<evidence type="ECO:0000256" key="1">
    <source>
        <dbReference type="SAM" id="SignalP"/>
    </source>
</evidence>
<dbReference type="GO" id="GO:0008236">
    <property type="term" value="F:serine-type peptidase activity"/>
    <property type="evidence" value="ECO:0007669"/>
    <property type="project" value="InterPro"/>
</dbReference>
<keyword evidence="3" id="KW-0812">Transmembrane</keyword>
<geneLocation type="plasmid" evidence="3">
    <name>2</name>
</geneLocation>
<evidence type="ECO:0000259" key="2">
    <source>
        <dbReference type="SMART" id="SM00245"/>
    </source>
</evidence>
<dbReference type="Gene3D" id="3.90.226.10">
    <property type="entry name" value="2-enoyl-CoA Hydratase, Chain A, domain 1"/>
    <property type="match status" value="1"/>
</dbReference>
<name>A0A448ZY35_METSV</name>